<dbReference type="EMBL" id="JANQDX010000014">
    <property type="protein sequence ID" value="KAL0912082.1"/>
    <property type="molecule type" value="Genomic_DNA"/>
</dbReference>
<name>A0ABD0UNT8_DENTH</name>
<accession>A0ABD0UNT8</accession>
<comment type="caution">
    <text evidence="1">The sequence shown here is derived from an EMBL/GenBank/DDBJ whole genome shotgun (WGS) entry which is preliminary data.</text>
</comment>
<gene>
    <name evidence="1" type="ORF">M5K25_018030</name>
</gene>
<keyword evidence="2" id="KW-1185">Reference proteome</keyword>
<organism evidence="1 2">
    <name type="scientific">Dendrobium thyrsiflorum</name>
    <name type="common">Pinecone-like raceme dendrobium</name>
    <name type="synonym">Orchid</name>
    <dbReference type="NCBI Taxonomy" id="117978"/>
    <lineage>
        <taxon>Eukaryota</taxon>
        <taxon>Viridiplantae</taxon>
        <taxon>Streptophyta</taxon>
        <taxon>Embryophyta</taxon>
        <taxon>Tracheophyta</taxon>
        <taxon>Spermatophyta</taxon>
        <taxon>Magnoliopsida</taxon>
        <taxon>Liliopsida</taxon>
        <taxon>Asparagales</taxon>
        <taxon>Orchidaceae</taxon>
        <taxon>Epidendroideae</taxon>
        <taxon>Malaxideae</taxon>
        <taxon>Dendrobiinae</taxon>
        <taxon>Dendrobium</taxon>
    </lineage>
</organism>
<reference evidence="1 2" key="1">
    <citation type="journal article" date="2024" name="Plant Biotechnol. J.">
        <title>Dendrobium thyrsiflorum genome and its molecular insights into genes involved in important horticultural traits.</title>
        <authorList>
            <person name="Chen B."/>
            <person name="Wang J.Y."/>
            <person name="Zheng P.J."/>
            <person name="Li K.L."/>
            <person name="Liang Y.M."/>
            <person name="Chen X.F."/>
            <person name="Zhang C."/>
            <person name="Zhao X."/>
            <person name="He X."/>
            <person name="Zhang G.Q."/>
            <person name="Liu Z.J."/>
            <person name="Xu Q."/>
        </authorList>
    </citation>
    <scope>NUCLEOTIDE SEQUENCE [LARGE SCALE GENOMIC DNA]</scope>
    <source>
        <strain evidence="1">GZMU011</strain>
    </source>
</reference>
<evidence type="ECO:0000313" key="1">
    <source>
        <dbReference type="EMBL" id="KAL0912082.1"/>
    </source>
</evidence>
<protein>
    <submittedName>
        <fullName evidence="1">Uncharacterized protein</fullName>
    </submittedName>
</protein>
<dbReference type="PANTHER" id="PTHR15852:SF13">
    <property type="entry name" value="DNAJ_HSP40 CYSTEINE-RICH DOMAIN SUPERFAMILY PROTEIN"/>
    <property type="match status" value="1"/>
</dbReference>
<proteinExistence type="predicted"/>
<sequence length="167" mass="18159">MHLMEISTIIPSSCFLSPFQTQRIVRSRVGVGSLNSTVKPRTFHRHRSAPRFEFVHSQVKSSSQRELRRFKSSLESLLCYDKSIPEEIIEKPIGLSLNRREIGSNPPCGDCQAKGATLCVTCSGSGLYVDSILESQGILVKVKCLGCGGSGNILCSKCGGRGHAGFN</sequence>
<dbReference type="SUPFAM" id="SSF57938">
    <property type="entry name" value="DnaJ/Hsp40 cysteine-rich domain"/>
    <property type="match status" value="1"/>
</dbReference>
<dbReference type="AlphaFoldDB" id="A0ABD0UNT8"/>
<evidence type="ECO:0000313" key="2">
    <source>
        <dbReference type="Proteomes" id="UP001552299"/>
    </source>
</evidence>
<dbReference type="Proteomes" id="UP001552299">
    <property type="component" value="Unassembled WGS sequence"/>
</dbReference>
<dbReference type="InterPro" id="IPR036410">
    <property type="entry name" value="HSP_DnaJ_Cys-rich_dom_sf"/>
</dbReference>
<dbReference type="PANTHER" id="PTHR15852">
    <property type="entry name" value="PLASTID TRANSCRIPTIONALLY ACTIVE PROTEIN"/>
    <property type="match status" value="1"/>
</dbReference>